<evidence type="ECO:0000313" key="1">
    <source>
        <dbReference type="EMBL" id="KRO16563.1"/>
    </source>
</evidence>
<dbReference type="AlphaFoldDB" id="A0A0R2MY69"/>
<gene>
    <name evidence="1" type="ORF">IV56_GL001005</name>
</gene>
<comment type="caution">
    <text evidence="1">The sequence shown here is derived from an EMBL/GenBank/DDBJ whole genome shotgun (WGS) entry which is preliminary data.</text>
</comment>
<name>A0A0R2MY69_9LACO</name>
<proteinExistence type="predicted"/>
<keyword evidence="2" id="KW-1185">Reference proteome</keyword>
<accession>A0A0R2MY69</accession>
<evidence type="ECO:0000313" key="2">
    <source>
        <dbReference type="Proteomes" id="UP000050969"/>
    </source>
</evidence>
<protein>
    <submittedName>
        <fullName evidence="1">Uncharacterized protein</fullName>
    </submittedName>
</protein>
<dbReference type="Proteomes" id="UP000050969">
    <property type="component" value="Unassembled WGS sequence"/>
</dbReference>
<dbReference type="STRING" id="1293598.IV56_GL001005"/>
<reference evidence="1 2" key="1">
    <citation type="journal article" date="2015" name="Genome Announc.">
        <title>Expanding the biotechnology potential of lactobacilli through comparative genomics of 213 strains and associated genera.</title>
        <authorList>
            <person name="Sun Z."/>
            <person name="Harris H.M."/>
            <person name="McCann A."/>
            <person name="Guo C."/>
            <person name="Argimon S."/>
            <person name="Zhang W."/>
            <person name="Yang X."/>
            <person name="Jeffery I.B."/>
            <person name="Cooney J.C."/>
            <person name="Kagawa T.F."/>
            <person name="Liu W."/>
            <person name="Song Y."/>
            <person name="Salvetti E."/>
            <person name="Wrobel A."/>
            <person name="Rasinkangas P."/>
            <person name="Parkhill J."/>
            <person name="Rea M.C."/>
            <person name="O'Sullivan O."/>
            <person name="Ritari J."/>
            <person name="Douillard F.P."/>
            <person name="Paul Ross R."/>
            <person name="Yang R."/>
            <person name="Briner A.E."/>
            <person name="Felis G.E."/>
            <person name="de Vos W.M."/>
            <person name="Barrangou R."/>
            <person name="Klaenhammer T.R."/>
            <person name="Caufield P.W."/>
            <person name="Cui Y."/>
            <person name="Zhang H."/>
            <person name="O'Toole P.W."/>
        </authorList>
    </citation>
    <scope>NUCLEOTIDE SEQUENCE [LARGE SCALE GENOMIC DNA]</scope>
    <source>
        <strain evidence="1 2">DSM 24301</strain>
    </source>
</reference>
<sequence length="117" mass="13604">MIVTGLLGGYSYGRLTTHLSEQQFLRQFQLTWRQFNLRPEPARVRINDRTVSFESPIGQVKRKLTLPAHFEPVTSTIRVNKTTGLFAEPTTIQLVRRDHSRLIVTFQMGWGELNIYE</sequence>
<dbReference type="PATRIC" id="fig|1293598.4.peg.1055"/>
<dbReference type="EMBL" id="JQCE01000035">
    <property type="protein sequence ID" value="KRO16563.1"/>
    <property type="molecule type" value="Genomic_DNA"/>
</dbReference>
<organism evidence="1 2">
    <name type="scientific">Lacticaseibacillus saniviri JCM 17471 = DSM 24301</name>
    <dbReference type="NCBI Taxonomy" id="1293598"/>
    <lineage>
        <taxon>Bacteria</taxon>
        <taxon>Bacillati</taxon>
        <taxon>Bacillota</taxon>
        <taxon>Bacilli</taxon>
        <taxon>Lactobacillales</taxon>
        <taxon>Lactobacillaceae</taxon>
        <taxon>Lacticaseibacillus</taxon>
    </lineage>
</organism>